<name>A0ABT1L5R9_9GAMM</name>
<evidence type="ECO:0000313" key="10">
    <source>
        <dbReference type="Proteomes" id="UP001320768"/>
    </source>
</evidence>
<evidence type="ECO:0000256" key="2">
    <source>
        <dbReference type="ARBA" id="ARBA00022723"/>
    </source>
</evidence>
<dbReference type="PROSITE" id="PS51710">
    <property type="entry name" value="G_OBG"/>
    <property type="match status" value="1"/>
</dbReference>
<dbReference type="InterPro" id="IPR012675">
    <property type="entry name" value="Beta-grasp_dom_sf"/>
</dbReference>
<dbReference type="SUPFAM" id="SSF52540">
    <property type="entry name" value="P-loop containing nucleoside triphosphate hydrolases"/>
    <property type="match status" value="1"/>
</dbReference>
<accession>A0ABT1L5R9</accession>
<evidence type="ECO:0000256" key="1">
    <source>
        <dbReference type="ARBA" id="ARBA00001946"/>
    </source>
</evidence>
<dbReference type="Gene3D" id="3.10.20.30">
    <property type="match status" value="1"/>
</dbReference>
<dbReference type="InterPro" id="IPR041706">
    <property type="entry name" value="YchF_N"/>
</dbReference>
<keyword evidence="4 6" id="KW-0067">ATP-binding</keyword>
<dbReference type="InterPro" id="IPR023192">
    <property type="entry name" value="TGS-like_dom_sf"/>
</dbReference>
<dbReference type="InterPro" id="IPR004095">
    <property type="entry name" value="TGS"/>
</dbReference>
<keyword evidence="5" id="KW-0460">Magnesium</keyword>
<evidence type="ECO:0000259" key="7">
    <source>
        <dbReference type="PROSITE" id="PS51710"/>
    </source>
</evidence>
<keyword evidence="3 6" id="KW-0547">Nucleotide-binding</keyword>
<gene>
    <name evidence="6 9" type="primary">ychF</name>
    <name evidence="9" type="ORF">MKS91_02845</name>
</gene>
<comment type="function">
    <text evidence="6">ATPase that binds to both the 70S ribosome and the 50S ribosomal subunit in a nucleotide-independent manner.</text>
</comment>
<dbReference type="PIRSF" id="PIRSF006641">
    <property type="entry name" value="CHP00092"/>
    <property type="match status" value="1"/>
</dbReference>
<dbReference type="CDD" id="cd01900">
    <property type="entry name" value="YchF"/>
    <property type="match status" value="1"/>
</dbReference>
<feature type="binding site" evidence="6">
    <location>
        <begin position="12"/>
        <end position="17"/>
    </location>
    <ligand>
        <name>ATP</name>
        <dbReference type="ChEBI" id="CHEBI:30616"/>
    </ligand>
</feature>
<feature type="domain" description="OBG-type G" evidence="7">
    <location>
        <begin position="3"/>
        <end position="248"/>
    </location>
</feature>
<dbReference type="Gene3D" id="1.10.150.300">
    <property type="entry name" value="TGS-like domain"/>
    <property type="match status" value="1"/>
</dbReference>
<evidence type="ECO:0000256" key="3">
    <source>
        <dbReference type="ARBA" id="ARBA00022741"/>
    </source>
</evidence>
<dbReference type="EMBL" id="JAKUDN010000002">
    <property type="protein sequence ID" value="MCP8352223.1"/>
    <property type="molecule type" value="Genomic_DNA"/>
</dbReference>
<sequence>MALSCGIVGLPNVGKSTLFNALTKNMIPAENYPFCTIEPNEGVVLVPDSRLKAINALVPTQKVLPTAMKFVDIAGLVKGASEGEGLGNKFLGHIRQVNAIIHVVRCFESVDVVHVDNRVDPVSDIATIEFELCLADIEIAERAKVKAKKQNSPQIMQAWDDIIQALTSQEFLRQDTLSGDAWDLCQTHQLLMAKPMFYLANCDESLAGTHVDTLLAYAESKGADVVKISSKIEAEIAQLDADDQEMFLAEVGLDEPGLNKVIREGYQLLDLQTYFTAGEKEIRAWTFPRGALAPDAAGVIHTDFIKGFIRAEVVSYEDFIACAGEAGAKEAGKWRLEGKAYAVQDGDIMHFRVNS</sequence>
<evidence type="ECO:0000313" key="9">
    <source>
        <dbReference type="EMBL" id="MCP8352223.1"/>
    </source>
</evidence>
<dbReference type="InterPro" id="IPR031167">
    <property type="entry name" value="G_OBG"/>
</dbReference>
<dbReference type="InterPro" id="IPR012676">
    <property type="entry name" value="TGS-like"/>
</dbReference>
<dbReference type="InterPro" id="IPR006073">
    <property type="entry name" value="GTP-bd"/>
</dbReference>
<dbReference type="PANTHER" id="PTHR23305:SF18">
    <property type="entry name" value="OBG-TYPE G DOMAIN-CONTAINING PROTEIN"/>
    <property type="match status" value="1"/>
</dbReference>
<proteinExistence type="inferred from homology"/>
<evidence type="ECO:0000256" key="5">
    <source>
        <dbReference type="ARBA" id="ARBA00022842"/>
    </source>
</evidence>
<dbReference type="Pfam" id="PF01926">
    <property type="entry name" value="MMR_HSR1"/>
    <property type="match status" value="1"/>
</dbReference>
<dbReference type="Gene3D" id="3.40.50.300">
    <property type="entry name" value="P-loop containing nucleotide triphosphate hydrolases"/>
    <property type="match status" value="1"/>
</dbReference>
<keyword evidence="10" id="KW-1185">Reference proteome</keyword>
<evidence type="ECO:0000259" key="8">
    <source>
        <dbReference type="PROSITE" id="PS51880"/>
    </source>
</evidence>
<dbReference type="InterPro" id="IPR013029">
    <property type="entry name" value="YchF_C"/>
</dbReference>
<dbReference type="CDD" id="cd04867">
    <property type="entry name" value="TGS_YchF_OLA1"/>
    <property type="match status" value="1"/>
</dbReference>
<dbReference type="PROSITE" id="PS51880">
    <property type="entry name" value="TGS"/>
    <property type="match status" value="1"/>
</dbReference>
<organism evidence="9 10">
    <name type="scientific">Candidatus Synchoanobacter obligatus</name>
    <dbReference type="NCBI Taxonomy" id="2919597"/>
    <lineage>
        <taxon>Bacteria</taxon>
        <taxon>Pseudomonadati</taxon>
        <taxon>Pseudomonadota</taxon>
        <taxon>Gammaproteobacteria</taxon>
        <taxon>Candidatus Comchoanobacterales</taxon>
        <taxon>Candidatus Comchoanobacteraceae</taxon>
        <taxon>Candidatus Synchoanobacter</taxon>
    </lineage>
</organism>
<reference evidence="9 10" key="1">
    <citation type="journal article" date="2022" name="Nat. Microbiol.">
        <title>The microbiome of a bacterivorous marine choanoflagellate contains a resource-demanding obligate bacterial associate.</title>
        <authorList>
            <person name="Needham D.M."/>
            <person name="Poirier C."/>
            <person name="Bachy C."/>
            <person name="George E.E."/>
            <person name="Wilken S."/>
            <person name="Yung C.C.M."/>
            <person name="Limardo A.J."/>
            <person name="Morando M."/>
            <person name="Sudek L."/>
            <person name="Malmstrom R.R."/>
            <person name="Keeling P.J."/>
            <person name="Santoro A.E."/>
            <person name="Worden A.Z."/>
        </authorList>
    </citation>
    <scope>NUCLEOTIDE SEQUENCE [LARGE SCALE GENOMIC DNA]</scope>
    <source>
        <strain evidence="9 10">Comchoano-2</strain>
    </source>
</reference>
<evidence type="ECO:0000256" key="6">
    <source>
        <dbReference type="HAMAP-Rule" id="MF_00944"/>
    </source>
</evidence>
<dbReference type="HAMAP" id="MF_00944">
    <property type="entry name" value="YchF_OLA1_ATPase"/>
    <property type="match status" value="1"/>
</dbReference>
<comment type="caution">
    <text evidence="9">The sequence shown here is derived from an EMBL/GenBank/DDBJ whole genome shotgun (WGS) entry which is preliminary data.</text>
</comment>
<dbReference type="Proteomes" id="UP001320768">
    <property type="component" value="Unassembled WGS sequence"/>
</dbReference>
<feature type="domain" description="TGS" evidence="8">
    <location>
        <begin position="270"/>
        <end position="353"/>
    </location>
</feature>
<dbReference type="SUPFAM" id="SSF81271">
    <property type="entry name" value="TGS-like"/>
    <property type="match status" value="1"/>
</dbReference>
<dbReference type="PRINTS" id="PR00326">
    <property type="entry name" value="GTP1OBG"/>
</dbReference>
<dbReference type="InterPro" id="IPR027417">
    <property type="entry name" value="P-loop_NTPase"/>
</dbReference>
<dbReference type="PANTHER" id="PTHR23305">
    <property type="entry name" value="OBG GTPASE FAMILY"/>
    <property type="match status" value="1"/>
</dbReference>
<dbReference type="InterPro" id="IPR004396">
    <property type="entry name" value="ATPase_YchF/OLA1"/>
</dbReference>
<protein>
    <recommendedName>
        <fullName evidence="6">Ribosome-binding ATPase YchF</fullName>
    </recommendedName>
</protein>
<comment type="similarity">
    <text evidence="6">Belongs to the TRAFAC class OBG-HflX-like GTPase superfamily. OBG GTPase family. YchF/OLA1 subfamily.</text>
</comment>
<dbReference type="NCBIfam" id="TIGR00092">
    <property type="entry name" value="redox-regulated ATPase YchF"/>
    <property type="match status" value="1"/>
</dbReference>
<comment type="cofactor">
    <cofactor evidence="1">
        <name>Mg(2+)</name>
        <dbReference type="ChEBI" id="CHEBI:18420"/>
    </cofactor>
</comment>
<evidence type="ECO:0000256" key="4">
    <source>
        <dbReference type="ARBA" id="ARBA00022840"/>
    </source>
</evidence>
<keyword evidence="2" id="KW-0479">Metal-binding</keyword>
<dbReference type="RefSeq" id="WP_258569332.1">
    <property type="nucleotide sequence ID" value="NZ_JAKUDN010000002.1"/>
</dbReference>
<dbReference type="Pfam" id="PF06071">
    <property type="entry name" value="YchF-GTPase_C"/>
    <property type="match status" value="1"/>
</dbReference>